<dbReference type="Proteomes" id="UP000539265">
    <property type="component" value="Unassembled WGS sequence"/>
</dbReference>
<name>A0A839SAG3_9SPHI</name>
<evidence type="ECO:0000313" key="2">
    <source>
        <dbReference type="Proteomes" id="UP000539265"/>
    </source>
</evidence>
<dbReference type="RefSeq" id="WP_183475726.1">
    <property type="nucleotide sequence ID" value="NZ_JACHWX010000001.1"/>
</dbReference>
<accession>A0A839SAG3</accession>
<dbReference type="EMBL" id="JACHWX010000001">
    <property type="protein sequence ID" value="MBB3053649.1"/>
    <property type="molecule type" value="Genomic_DNA"/>
</dbReference>
<protein>
    <recommendedName>
        <fullName evidence="3">DUF3352 domain-containing protein</fullName>
    </recommendedName>
</protein>
<evidence type="ECO:0008006" key="3">
    <source>
        <dbReference type="Google" id="ProtNLM"/>
    </source>
</evidence>
<proteinExistence type="predicted"/>
<gene>
    <name evidence="1" type="ORF">FHS11_000053</name>
</gene>
<dbReference type="AlphaFoldDB" id="A0A839SAG3"/>
<organism evidence="1 2">
    <name type="scientific">Mucilaginibacter gotjawali</name>
    <dbReference type="NCBI Taxonomy" id="1550579"/>
    <lineage>
        <taxon>Bacteria</taxon>
        <taxon>Pseudomonadati</taxon>
        <taxon>Bacteroidota</taxon>
        <taxon>Sphingobacteriia</taxon>
        <taxon>Sphingobacteriales</taxon>
        <taxon>Sphingobacteriaceae</taxon>
        <taxon>Mucilaginibacter</taxon>
    </lineage>
</organism>
<comment type="caution">
    <text evidence="1">The sequence shown here is derived from an EMBL/GenBank/DDBJ whole genome shotgun (WGS) entry which is preliminary data.</text>
</comment>
<evidence type="ECO:0000313" key="1">
    <source>
        <dbReference type="EMBL" id="MBB3053649.1"/>
    </source>
</evidence>
<reference evidence="1" key="1">
    <citation type="submission" date="2020-08" db="EMBL/GenBank/DDBJ databases">
        <title>Genomic Encyclopedia of Type Strains, Phase III (KMG-III): the genomes of soil and plant-associated and newly described type strains.</title>
        <authorList>
            <person name="Whitman W."/>
        </authorList>
    </citation>
    <scope>NUCLEOTIDE SEQUENCE [LARGE SCALE GENOMIC DNA]</scope>
    <source>
        <strain evidence="1">CECT 8628</strain>
    </source>
</reference>
<sequence>MRKHLIITLILLLATAYITVVYFKNLNPPGSNTSRVMHEIPGNASVIFEFNNDSSFYDIFKGNPLFAAVTGRQILGQLDTLRQQLLQNKLLSKYFSGQNVFISVHPTQTKNIALLVTLPASADFDPAIFDQLAKQPGNGILVTPLQAGAKHGCTLYINALKKRFYLVKNEFNIYSGSFSKDLVNEVALIKKTDSAPSFALLSEQQNANSLASIYVNYSELDPLFDCIFRNKNTDIFKSFRLLSGHSALSLNYKTDALMFNGETTVQVNETISYLNLFANQQPVNNQLKDIFPSTTAYSTSLAVSNQVSFSKSLSDWYTKAGYKKEEGQLFNKIQAETGTDLKKRFYALLGNEFAIITTRYFEKLAIISLKDGSKMNTLLMNVSKMTDENSGQLSYDKLPFFLLGDAFSVFRHPYYLIIDNYLILANSTNELKSYNDTYLNRKFLSKNPQYGQFDNLLAEQSNVTFMLIFKNAEQIFKRDMKPDVFDSFQNQEPGWKNFYGISWQLSAAKKNYYTNFCLKLNRDTVLVKN</sequence>
<keyword evidence="2" id="KW-1185">Reference proteome</keyword>